<dbReference type="Proteomes" id="UP000527143">
    <property type="component" value="Unassembled WGS sequence"/>
</dbReference>
<gene>
    <name evidence="2" type="ORF">FHT02_004422</name>
</gene>
<feature type="transmembrane region" description="Helical" evidence="1">
    <location>
        <begin position="40"/>
        <end position="61"/>
    </location>
</feature>
<reference evidence="2 3" key="1">
    <citation type="submission" date="2020-08" db="EMBL/GenBank/DDBJ databases">
        <title>Genomic Encyclopedia of Type Strains, Phase IV (KMG-IV): sequencing the most valuable type-strain genomes for metagenomic binning, comparative biology and taxonomic classification.</title>
        <authorList>
            <person name="Goeker M."/>
        </authorList>
    </citation>
    <scope>NUCLEOTIDE SEQUENCE [LARGE SCALE GENOMIC DNA]</scope>
    <source>
        <strain evidence="2 3">DSM 26736</strain>
    </source>
</reference>
<accession>A0A840YU30</accession>
<feature type="transmembrane region" description="Helical" evidence="1">
    <location>
        <begin position="121"/>
        <end position="140"/>
    </location>
</feature>
<evidence type="ECO:0000313" key="2">
    <source>
        <dbReference type="EMBL" id="MBB5713152.1"/>
    </source>
</evidence>
<feature type="transmembrane region" description="Helical" evidence="1">
    <location>
        <begin position="12"/>
        <end position="34"/>
    </location>
</feature>
<keyword evidence="1" id="KW-0812">Transmembrane</keyword>
<dbReference type="AlphaFoldDB" id="A0A840YU30"/>
<evidence type="ECO:0000313" key="3">
    <source>
        <dbReference type="Proteomes" id="UP000527143"/>
    </source>
</evidence>
<name>A0A840YU30_9SPHN</name>
<organism evidence="2 3">
    <name type="scientific">Sphingomonas xinjiangensis</name>
    <dbReference type="NCBI Taxonomy" id="643568"/>
    <lineage>
        <taxon>Bacteria</taxon>
        <taxon>Pseudomonadati</taxon>
        <taxon>Pseudomonadota</taxon>
        <taxon>Alphaproteobacteria</taxon>
        <taxon>Sphingomonadales</taxon>
        <taxon>Sphingomonadaceae</taxon>
        <taxon>Sphingomonas</taxon>
    </lineage>
</organism>
<keyword evidence="3" id="KW-1185">Reference proteome</keyword>
<keyword evidence="1" id="KW-0472">Membrane</keyword>
<feature type="transmembrane region" description="Helical" evidence="1">
    <location>
        <begin position="98"/>
        <end position="115"/>
    </location>
</feature>
<dbReference type="EMBL" id="JACIJF010000054">
    <property type="protein sequence ID" value="MBB5713152.1"/>
    <property type="molecule type" value="Genomic_DNA"/>
</dbReference>
<proteinExistence type="predicted"/>
<comment type="caution">
    <text evidence="2">The sequence shown here is derived from an EMBL/GenBank/DDBJ whole genome shotgun (WGS) entry which is preliminary data.</text>
</comment>
<evidence type="ECO:0000256" key="1">
    <source>
        <dbReference type="SAM" id="Phobius"/>
    </source>
</evidence>
<sequence>MAFMFDRWTDAFFWPALIGAWTGALVAIAAVLLGNPFPAMIGPTTIILAALSLAMFVLMLADAQTRRAVKNYNLHAGERSREMTWRERLFSKEYGDRRIVIINRFAWLAAVVFVFAQRQDLALLCITSFFISTLMAMLMLKRRSWNVR</sequence>
<keyword evidence="1" id="KW-1133">Transmembrane helix</keyword>
<protein>
    <submittedName>
        <fullName evidence="2">Uncharacterized protein</fullName>
    </submittedName>
</protein>
<dbReference type="RefSeq" id="WP_184092222.1">
    <property type="nucleotide sequence ID" value="NZ_JACIJF010000054.1"/>
</dbReference>